<dbReference type="PROSITE" id="PS50263">
    <property type="entry name" value="CN_HYDROLASE"/>
    <property type="match status" value="1"/>
</dbReference>
<dbReference type="SUPFAM" id="SSF56317">
    <property type="entry name" value="Carbon-nitrogen hydrolase"/>
    <property type="match status" value="1"/>
</dbReference>
<evidence type="ECO:0000259" key="1">
    <source>
        <dbReference type="PROSITE" id="PS50263"/>
    </source>
</evidence>
<feature type="domain" description="CN hydrolase" evidence="1">
    <location>
        <begin position="1"/>
        <end position="84"/>
    </location>
</feature>
<dbReference type="EMBL" id="BAAAPY010000004">
    <property type="protein sequence ID" value="GAA2076684.1"/>
    <property type="molecule type" value="Genomic_DNA"/>
</dbReference>
<keyword evidence="3" id="KW-1185">Reference proteome</keyword>
<comment type="caution">
    <text evidence="2">The sequence shown here is derived from an EMBL/GenBank/DDBJ whole genome shotgun (WGS) entry which is preliminary data.</text>
</comment>
<name>A0ABN2VXV9_9ACTN</name>
<dbReference type="InterPro" id="IPR036526">
    <property type="entry name" value="C-N_Hydrolase_sf"/>
</dbReference>
<reference evidence="2 3" key="1">
    <citation type="journal article" date="2019" name="Int. J. Syst. Evol. Microbiol.">
        <title>The Global Catalogue of Microorganisms (GCM) 10K type strain sequencing project: providing services to taxonomists for standard genome sequencing and annotation.</title>
        <authorList>
            <consortium name="The Broad Institute Genomics Platform"/>
            <consortium name="The Broad Institute Genome Sequencing Center for Infectious Disease"/>
            <person name="Wu L."/>
            <person name="Ma J."/>
        </authorList>
    </citation>
    <scope>NUCLEOTIDE SEQUENCE [LARGE SCALE GENOMIC DNA]</scope>
    <source>
        <strain evidence="2 3">JCM 15749</strain>
    </source>
</reference>
<dbReference type="Gene3D" id="3.60.110.10">
    <property type="entry name" value="Carbon-nitrogen hydrolase"/>
    <property type="match status" value="1"/>
</dbReference>
<evidence type="ECO:0000313" key="3">
    <source>
        <dbReference type="Proteomes" id="UP001501480"/>
    </source>
</evidence>
<evidence type="ECO:0000313" key="2">
    <source>
        <dbReference type="EMBL" id="GAA2076684.1"/>
    </source>
</evidence>
<dbReference type="Proteomes" id="UP001501480">
    <property type="component" value="Unassembled WGS sequence"/>
</dbReference>
<protein>
    <recommendedName>
        <fullName evidence="1">CN hydrolase domain-containing protein</fullName>
    </recommendedName>
</protein>
<gene>
    <name evidence="2" type="ORF">GCM10009821_15040</name>
</gene>
<sequence length="89" mass="9302">MSQRPDVYSAGLVHRTDEHAELEERALRIAAEHDVPVVLSSHAGEAGHGNGRTAGGSGVWDATGRLLARADDEPGVVIRATLVAAAQPQ</sequence>
<organism evidence="2 3">
    <name type="scientific">Aeromicrobium halocynthiae</name>
    <dbReference type="NCBI Taxonomy" id="560557"/>
    <lineage>
        <taxon>Bacteria</taxon>
        <taxon>Bacillati</taxon>
        <taxon>Actinomycetota</taxon>
        <taxon>Actinomycetes</taxon>
        <taxon>Propionibacteriales</taxon>
        <taxon>Nocardioidaceae</taxon>
        <taxon>Aeromicrobium</taxon>
    </lineage>
</organism>
<accession>A0ABN2VXV9</accession>
<dbReference type="InterPro" id="IPR003010">
    <property type="entry name" value="C-N_Hydrolase"/>
</dbReference>
<proteinExistence type="predicted"/>
<dbReference type="RefSeq" id="WP_344326530.1">
    <property type="nucleotide sequence ID" value="NZ_BAAAPY010000004.1"/>
</dbReference>